<reference evidence="9 10" key="2">
    <citation type="journal article" date="2017" name="Nature">
        <title>The Apostasia genome and the evolution of orchids.</title>
        <authorList>
            <person name="Zhang G.Q."/>
            <person name="Liu K.W."/>
            <person name="Li Z."/>
            <person name="Lohaus R."/>
            <person name="Hsiao Y.Y."/>
            <person name="Niu S.C."/>
            <person name="Wang J.Y."/>
            <person name="Lin Y.C."/>
            <person name="Xu Q."/>
            <person name="Chen L.J."/>
            <person name="Yoshida K."/>
            <person name="Fujiwara S."/>
            <person name="Wang Z.W."/>
            <person name="Zhang Y.Q."/>
            <person name="Mitsuda N."/>
            <person name="Wang M."/>
            <person name="Liu G.H."/>
            <person name="Pecoraro L."/>
            <person name="Huang H.X."/>
            <person name="Xiao X.J."/>
            <person name="Lin M."/>
            <person name="Wu X.Y."/>
            <person name="Wu W.L."/>
            <person name="Chen Y.Y."/>
            <person name="Chang S.B."/>
            <person name="Sakamoto S."/>
            <person name="Ohme-Takagi M."/>
            <person name="Yagi M."/>
            <person name="Zeng S.J."/>
            <person name="Shen C.Y."/>
            <person name="Yeh C.M."/>
            <person name="Luo Y.B."/>
            <person name="Tsai W.C."/>
            <person name="Van de Peer Y."/>
            <person name="Liu Z.J."/>
        </authorList>
    </citation>
    <scope>NUCLEOTIDE SEQUENCE [LARGE SCALE GENOMIC DNA]</scope>
    <source>
        <tissue evidence="9">The whole plant</tissue>
    </source>
</reference>
<dbReference type="Pfam" id="PF00665">
    <property type="entry name" value="rve"/>
    <property type="match status" value="1"/>
</dbReference>
<dbReference type="InterPro" id="IPR001878">
    <property type="entry name" value="Znf_CCHC"/>
</dbReference>
<dbReference type="GO" id="GO:0003676">
    <property type="term" value="F:nucleic acid binding"/>
    <property type="evidence" value="ECO:0007669"/>
    <property type="project" value="InterPro"/>
</dbReference>
<dbReference type="Pfam" id="PF22936">
    <property type="entry name" value="Pol_BBD"/>
    <property type="match status" value="1"/>
</dbReference>
<dbReference type="PANTHER" id="PTHR42648">
    <property type="entry name" value="TRANSPOSASE, PUTATIVE-RELATED"/>
    <property type="match status" value="1"/>
</dbReference>
<evidence type="ECO:0000313" key="9">
    <source>
        <dbReference type="EMBL" id="PKU71322.1"/>
    </source>
</evidence>
<dbReference type="SUPFAM" id="SSF56672">
    <property type="entry name" value="DNA/RNA polymerases"/>
    <property type="match status" value="1"/>
</dbReference>
<dbReference type="InterPro" id="IPR001584">
    <property type="entry name" value="Integrase_cat-core"/>
</dbReference>
<dbReference type="InterPro" id="IPR013103">
    <property type="entry name" value="RVT_2"/>
</dbReference>
<dbReference type="Pfam" id="PF25597">
    <property type="entry name" value="SH3_retrovirus"/>
    <property type="match status" value="1"/>
</dbReference>
<keyword evidence="4" id="KW-0378">Hydrolase</keyword>
<evidence type="ECO:0000313" key="10">
    <source>
        <dbReference type="Proteomes" id="UP000233837"/>
    </source>
</evidence>
<dbReference type="GO" id="GO:0015074">
    <property type="term" value="P:DNA integration"/>
    <property type="evidence" value="ECO:0007669"/>
    <property type="project" value="InterPro"/>
</dbReference>
<dbReference type="GO" id="GO:0004190">
    <property type="term" value="F:aspartic-type endopeptidase activity"/>
    <property type="evidence" value="ECO:0007669"/>
    <property type="project" value="UniProtKB-KW"/>
</dbReference>
<name>A0A2I0W6N8_9ASPA</name>
<dbReference type="Gene3D" id="3.30.420.10">
    <property type="entry name" value="Ribonuclease H-like superfamily/Ribonuclease H"/>
    <property type="match status" value="1"/>
</dbReference>
<evidence type="ECO:0000256" key="3">
    <source>
        <dbReference type="ARBA" id="ARBA00022750"/>
    </source>
</evidence>
<dbReference type="Proteomes" id="UP000233837">
    <property type="component" value="Unassembled WGS sequence"/>
</dbReference>
<evidence type="ECO:0000256" key="5">
    <source>
        <dbReference type="PROSITE-ProRule" id="PRU00047"/>
    </source>
</evidence>
<dbReference type="PROSITE" id="PS50994">
    <property type="entry name" value="INTEGRASE"/>
    <property type="match status" value="1"/>
</dbReference>
<dbReference type="InterPro" id="IPR039537">
    <property type="entry name" value="Retrotran_Ty1/copia-like"/>
</dbReference>
<organism evidence="9 10">
    <name type="scientific">Dendrobium catenatum</name>
    <dbReference type="NCBI Taxonomy" id="906689"/>
    <lineage>
        <taxon>Eukaryota</taxon>
        <taxon>Viridiplantae</taxon>
        <taxon>Streptophyta</taxon>
        <taxon>Embryophyta</taxon>
        <taxon>Tracheophyta</taxon>
        <taxon>Spermatophyta</taxon>
        <taxon>Magnoliopsida</taxon>
        <taxon>Liliopsida</taxon>
        <taxon>Asparagales</taxon>
        <taxon>Orchidaceae</taxon>
        <taxon>Epidendroideae</taxon>
        <taxon>Malaxideae</taxon>
        <taxon>Dendrobiinae</taxon>
        <taxon>Dendrobium</taxon>
    </lineage>
</organism>
<feature type="compositionally biased region" description="Polar residues" evidence="6">
    <location>
        <begin position="777"/>
        <end position="836"/>
    </location>
</feature>
<keyword evidence="1" id="KW-0645">Protease</keyword>
<evidence type="ECO:0000256" key="4">
    <source>
        <dbReference type="ARBA" id="ARBA00022801"/>
    </source>
</evidence>
<evidence type="ECO:0000259" key="7">
    <source>
        <dbReference type="PROSITE" id="PS50158"/>
    </source>
</evidence>
<dbReference type="Pfam" id="PF13976">
    <property type="entry name" value="gag_pre-integrs"/>
    <property type="match status" value="1"/>
</dbReference>
<evidence type="ECO:0000256" key="6">
    <source>
        <dbReference type="SAM" id="MobiDB-lite"/>
    </source>
</evidence>
<keyword evidence="5" id="KW-0863">Zinc-finger</keyword>
<dbReference type="InterPro" id="IPR025724">
    <property type="entry name" value="GAG-pre-integrase_dom"/>
</dbReference>
<reference evidence="9 10" key="1">
    <citation type="journal article" date="2016" name="Sci. Rep.">
        <title>The Dendrobium catenatum Lindl. genome sequence provides insights into polysaccharide synthase, floral development and adaptive evolution.</title>
        <authorList>
            <person name="Zhang G.Q."/>
            <person name="Xu Q."/>
            <person name="Bian C."/>
            <person name="Tsai W.C."/>
            <person name="Yeh C.M."/>
            <person name="Liu K.W."/>
            <person name="Yoshida K."/>
            <person name="Zhang L.S."/>
            <person name="Chang S.B."/>
            <person name="Chen F."/>
            <person name="Shi Y."/>
            <person name="Su Y.Y."/>
            <person name="Zhang Y.Q."/>
            <person name="Chen L.J."/>
            <person name="Yin Y."/>
            <person name="Lin M."/>
            <person name="Huang H."/>
            <person name="Deng H."/>
            <person name="Wang Z.W."/>
            <person name="Zhu S.L."/>
            <person name="Zhao X."/>
            <person name="Deng C."/>
            <person name="Niu S.C."/>
            <person name="Huang J."/>
            <person name="Wang M."/>
            <person name="Liu G.H."/>
            <person name="Yang H.J."/>
            <person name="Xiao X.J."/>
            <person name="Hsiao Y.Y."/>
            <person name="Wu W.L."/>
            <person name="Chen Y.Y."/>
            <person name="Mitsuda N."/>
            <person name="Ohme-Takagi M."/>
            <person name="Luo Y.B."/>
            <person name="Van de Peer Y."/>
            <person name="Liu Z.J."/>
        </authorList>
    </citation>
    <scope>NUCLEOTIDE SEQUENCE [LARGE SCALE GENOMIC DNA]</scope>
    <source>
        <tissue evidence="9">The whole plant</tissue>
    </source>
</reference>
<evidence type="ECO:0000259" key="8">
    <source>
        <dbReference type="PROSITE" id="PS50994"/>
    </source>
</evidence>
<keyword evidence="2" id="KW-0479">Metal-binding</keyword>
<feature type="domain" description="Integrase catalytic" evidence="8">
    <location>
        <begin position="516"/>
        <end position="682"/>
    </location>
</feature>
<dbReference type="Pfam" id="PF07727">
    <property type="entry name" value="RVT_2"/>
    <property type="match status" value="1"/>
</dbReference>
<evidence type="ECO:0000256" key="2">
    <source>
        <dbReference type="ARBA" id="ARBA00022723"/>
    </source>
</evidence>
<dbReference type="InterPro" id="IPR043502">
    <property type="entry name" value="DNA/RNA_pol_sf"/>
</dbReference>
<dbReference type="PROSITE" id="PS50158">
    <property type="entry name" value="ZF_CCHC"/>
    <property type="match status" value="1"/>
</dbReference>
<evidence type="ECO:0000256" key="1">
    <source>
        <dbReference type="ARBA" id="ARBA00022670"/>
    </source>
</evidence>
<dbReference type="Pfam" id="PF14223">
    <property type="entry name" value="Retrotran_gag_2"/>
    <property type="match status" value="1"/>
</dbReference>
<dbReference type="InterPro" id="IPR036397">
    <property type="entry name" value="RNaseH_sf"/>
</dbReference>
<gene>
    <name evidence="9" type="ORF">MA16_Dca007319</name>
</gene>
<feature type="region of interest" description="Disordered" evidence="6">
    <location>
        <begin position="774"/>
        <end position="836"/>
    </location>
</feature>
<dbReference type="PANTHER" id="PTHR42648:SF26">
    <property type="entry name" value="INTEGRASE CATALYTIC DOMAIN-CONTAINING PROTEIN"/>
    <property type="match status" value="1"/>
</dbReference>
<accession>A0A2I0W6N8</accession>
<dbReference type="GO" id="GO:0008270">
    <property type="term" value="F:zinc ion binding"/>
    <property type="evidence" value="ECO:0007669"/>
    <property type="project" value="UniProtKB-KW"/>
</dbReference>
<dbReference type="CDD" id="cd09272">
    <property type="entry name" value="RNase_HI_RT_Ty1"/>
    <property type="match status" value="1"/>
</dbReference>
<proteinExistence type="predicted"/>
<dbReference type="InterPro" id="IPR057670">
    <property type="entry name" value="SH3_retrovirus"/>
</dbReference>
<feature type="domain" description="CCHC-type" evidence="7">
    <location>
        <begin position="286"/>
        <end position="299"/>
    </location>
</feature>
<dbReference type="EMBL" id="KZ502882">
    <property type="protein sequence ID" value="PKU71322.1"/>
    <property type="molecule type" value="Genomic_DNA"/>
</dbReference>
<protein>
    <submittedName>
        <fullName evidence="9">Retrovirus-related Pol polyprotein from transposon TNT 1-94</fullName>
    </submittedName>
</protein>
<keyword evidence="10" id="KW-1185">Reference proteome</keyword>
<feature type="region of interest" description="Disordered" evidence="6">
    <location>
        <begin position="1"/>
        <end position="21"/>
    </location>
</feature>
<dbReference type="GO" id="GO:0006508">
    <property type="term" value="P:proteolysis"/>
    <property type="evidence" value="ECO:0007669"/>
    <property type="project" value="UniProtKB-KW"/>
</dbReference>
<dbReference type="SUPFAM" id="SSF53098">
    <property type="entry name" value="Ribonuclease H-like"/>
    <property type="match status" value="1"/>
</dbReference>
<dbReference type="InterPro" id="IPR054722">
    <property type="entry name" value="PolX-like_BBD"/>
</dbReference>
<keyword evidence="3" id="KW-0064">Aspartyl protease</keyword>
<dbReference type="InterPro" id="IPR012337">
    <property type="entry name" value="RNaseH-like_sf"/>
</dbReference>
<keyword evidence="5" id="KW-0862">Zinc</keyword>
<sequence>MGDQISTNSVPPTSSYTNTQPEISAESITIPQPLKFLVSNIKNLAPHHLTADNYPIWRMQIFQQFAANGYSGHLTGTIPAPEEITSDAYIRWKIVDSNLLSALFSTISQSILPYIITSATTHDAWTVLERRLQPTSRSRVMQLKNELYRITMKDQSLQQYLNRIKSIVDNISASGSKVESEDVILHILNGLPPTFNSFKSTIHNSLSPINLDTFYSLLCNEDIHLQQEQQLDIAQAASQTALYAAQNGQFRSRPTKKFFKNKNVQYSSQPNQSAAPTLPNPSRPTCQICGKLGHIAINCWHRSNPKYAPTDTRQPRALLTNQTANPTQDWVLDSGASTHLTPDANNLFYPTAYTGSDSVSTANGTSLPIQNSGQGLLPLPDHARKLFLHNLLHVPALTHNLLSVSKLTKDNSISISFDANGFVIKDLQDRRPLLHGRLLNGLYQIQHHRAATHSALTATNSTSPLWHARLGHPNSTILSTLAKQFSDIQTVPHSFSCISCNLAKSHKLSFNKNDSISSQPFELIHTDVWGPAPQISNDGYRYYIIFIDNHTRYSWLYFMHTKNEALSKFKSLCSLIKTQYNKTPKALRSDGGGEFTSTSFKLFLQENGIQQQLSCPHTPEQNGLAERKHRHLLEITRALLHASNVPHKFWADALSTAHYLVNLLPSKAINLKIPFQRLQGKPPTYSHLRTFGCLCFPWLKPYTTNKFSPRSAECVFLGYSPNHKGYRCYDIKNDRLYTSRHVVFHENSFPYTITNQPTPQPEQHLTPAHSPLLLPPATNSSISIQTTTPSRLHNPQQHMTNLPSNTYQSPTASPICSSPTRLSTQQSPPRHQMQTRLKSGISKPKQIFNLLAHSSQPETPSTYNQASKSAHWTRAMTEEFQALKAQNTWSLVPKPSNKSVLGSKWTFKTKLLPNGQVDRYKARLVALGYNQQFGINYTETFSPVAKMPTIRLLLTLAVNRQWPMHQLDVSNAFLHGDLPDDIYMRQPPGFTDPNQPDAVCKLQKSLYGLKQAPRQWFTKLTTFLQTQGFRFSRSDPSLLIFHKNNIQIYFLIYVDDFLITGNNASAIKQLLQQLQAQFALKQLGQISLFLGIQVLQSTNGYFLSQQHYATKILHDAGYGTCNPATTPATPSSKPVPSASPPFHDPTLYRKLAGSLQYLSITRPDIAFATNAVCQHMQYPTDQDFKALKRLLRYIKGTITYGLPINTGPLELRTYTDADWASDSSDRKSISGYCSFLGPTIISWTVKKQATVAKSSTEAEYRALSAATSEVLWLRRLAEELNIPQPAPTPIYCDNTSAIAIAKNPVFHARTKHIEIDYHFIRHHIDSNAIQLIHIGSNDQIADILTKPFPITRFNDLRNKLNIQPMNA</sequence>